<evidence type="ECO:0000256" key="8">
    <source>
        <dbReference type="ARBA" id="ARBA00022989"/>
    </source>
</evidence>
<dbReference type="Pfam" id="PF00560">
    <property type="entry name" value="LRR_1"/>
    <property type="match status" value="3"/>
</dbReference>
<keyword evidence="15" id="KW-0418">Kinase</keyword>
<dbReference type="Gene3D" id="3.80.10.10">
    <property type="entry name" value="Ribonuclease Inhibitor"/>
    <property type="match status" value="2"/>
</dbReference>
<protein>
    <submittedName>
        <fullName evidence="15">Putative LRR receptor-like serine/threonine-protein kinase</fullName>
    </submittedName>
</protein>
<dbReference type="PANTHER" id="PTHR48007:SF47">
    <property type="entry name" value="PROTEIN KINASE DOMAIN-CONTAINING PROTEIN"/>
    <property type="match status" value="1"/>
</dbReference>
<keyword evidence="9 13" id="KW-0472">Membrane</keyword>
<dbReference type="GO" id="GO:0004672">
    <property type="term" value="F:protein kinase activity"/>
    <property type="evidence" value="ECO:0007669"/>
    <property type="project" value="InterPro"/>
</dbReference>
<evidence type="ECO:0000256" key="4">
    <source>
        <dbReference type="ARBA" id="ARBA00022729"/>
    </source>
</evidence>
<keyword evidence="10 15" id="KW-0675">Receptor</keyword>
<dbReference type="SUPFAM" id="SSF56112">
    <property type="entry name" value="Protein kinase-like (PK-like)"/>
    <property type="match status" value="1"/>
</dbReference>
<keyword evidence="4" id="KW-0732">Signal</keyword>
<keyword evidence="11" id="KW-0325">Glycoprotein</keyword>
<keyword evidence="7" id="KW-0067">ATP-binding</keyword>
<evidence type="ECO:0000256" key="2">
    <source>
        <dbReference type="ARBA" id="ARBA00022614"/>
    </source>
</evidence>
<evidence type="ECO:0000256" key="10">
    <source>
        <dbReference type="ARBA" id="ARBA00023170"/>
    </source>
</evidence>
<evidence type="ECO:0000256" key="11">
    <source>
        <dbReference type="ARBA" id="ARBA00023180"/>
    </source>
</evidence>
<accession>A0A1J3E5P0</accession>
<dbReference type="GO" id="GO:0005524">
    <property type="term" value="F:ATP binding"/>
    <property type="evidence" value="ECO:0007669"/>
    <property type="project" value="UniProtKB-KW"/>
</dbReference>
<dbReference type="InterPro" id="IPR046959">
    <property type="entry name" value="PRK1-6/SRF4-like"/>
</dbReference>
<dbReference type="InterPro" id="IPR011009">
    <property type="entry name" value="Kinase-like_dom_sf"/>
</dbReference>
<dbReference type="SUPFAM" id="SSF52058">
    <property type="entry name" value="L domain-like"/>
    <property type="match status" value="1"/>
</dbReference>
<reference evidence="15" key="1">
    <citation type="submission" date="2016-07" db="EMBL/GenBank/DDBJ databases">
        <title>De novo transcriptome assembly of four accessions of the metal hyperaccumulator plant Noccaea caerulescens.</title>
        <authorList>
            <person name="Blande D."/>
            <person name="Halimaa P."/>
            <person name="Tervahauta A.I."/>
            <person name="Aarts M.G."/>
            <person name="Karenlampi S.O."/>
        </authorList>
    </citation>
    <scope>NUCLEOTIDE SEQUENCE</scope>
</reference>
<dbReference type="AlphaFoldDB" id="A0A1J3E5P0"/>
<feature type="compositionally biased region" description="Basic and acidic residues" evidence="12">
    <location>
        <begin position="280"/>
        <end position="290"/>
    </location>
</feature>
<dbReference type="PROSITE" id="PS50011">
    <property type="entry name" value="PROTEIN_KINASE_DOM"/>
    <property type="match status" value="1"/>
</dbReference>
<dbReference type="Pfam" id="PF13855">
    <property type="entry name" value="LRR_8"/>
    <property type="match status" value="1"/>
</dbReference>
<dbReference type="Gene3D" id="1.10.510.10">
    <property type="entry name" value="Transferase(Phosphotransferase) domain 1"/>
    <property type="match status" value="1"/>
</dbReference>
<feature type="domain" description="Protein kinase" evidence="14">
    <location>
        <begin position="448"/>
        <end position="740"/>
    </location>
</feature>
<dbReference type="FunFam" id="3.80.10.10:FF:000101">
    <property type="entry name" value="LRR receptor-like serine/threonine-protein kinase ERECTA"/>
    <property type="match status" value="1"/>
</dbReference>
<evidence type="ECO:0000256" key="12">
    <source>
        <dbReference type="SAM" id="MobiDB-lite"/>
    </source>
</evidence>
<dbReference type="Pfam" id="PF08263">
    <property type="entry name" value="LRRNT_2"/>
    <property type="match status" value="1"/>
</dbReference>
<dbReference type="EMBL" id="GEVI01005577">
    <property type="protein sequence ID" value="JAU26743.1"/>
    <property type="molecule type" value="Transcribed_RNA"/>
</dbReference>
<dbReference type="InterPro" id="IPR032675">
    <property type="entry name" value="LRR_dom_sf"/>
</dbReference>
<evidence type="ECO:0000256" key="7">
    <source>
        <dbReference type="ARBA" id="ARBA00022840"/>
    </source>
</evidence>
<dbReference type="InterPro" id="IPR000719">
    <property type="entry name" value="Prot_kinase_dom"/>
</dbReference>
<evidence type="ECO:0000256" key="9">
    <source>
        <dbReference type="ARBA" id="ARBA00023136"/>
    </source>
</evidence>
<sequence length="748" mass="81829">MTKVAADLRRYFFIFSVLPFLLNDQSLALNTDGILLLSFRYSIVDDPLSVLRSWSYQDETPCSWHGVTCDESSKQVTVLSLPSSNLSGTLPSNLGSLVSLQRLDLSNNSINGSFPVSLLNATELRFLDLSSNYISGKLPASFGAFSKLNVLNLSDNAFVGELPMTLGWYRNLTEISLKNNYFSGEIPGGFKSTEYLDLSSNLIKGSLPLHFGGNRLRYFNASYNRISGEIPSGFADEIPENATVDLSFNQLTGQIPGYRVLDNQESNYFSGNPGLCGSDQAKHPCRDREATSPPPTPTPNSPPALAAIPNTIGLTKYSSKPGSKTKSGLKPLIIIGIVVGDIAGLAILGIVVFYIYQSRKRKTVTATSKWSTSSTDSKILSRWYCLRKTVNVDGDCEDEEESETSGSESDEENQAGQNRRSGLDDQDKKGTLVNLDSEKELEMETLLKASAYILGATGSSIMYKAVLQDSTAVAVRRIAECGLDRFRDFETQVRAVAKLVHPNLVRIRGFYWGSDEKLVIYDFVPNGSLANARYRKVGSSPCHLPWEARLKIAKGVARGLTYLHDKKHVHGNLKPSNILLGLDMEPKVADFGLEKLLIGDMSYRTGGSAPIFGSKRSTASLEFGPSPSPSPSSVGLPYNAPESLRSIKPNPKWDVYSFGVILLELLTGKIVVVDEVGQVNGLVIDDSDRAMRMADAVIRAELEGKEEAVLACLKMGLACASPISQRRPNIKDALQVLERFPVHFSQQK</sequence>
<evidence type="ECO:0000256" key="13">
    <source>
        <dbReference type="SAM" id="Phobius"/>
    </source>
</evidence>
<evidence type="ECO:0000256" key="1">
    <source>
        <dbReference type="ARBA" id="ARBA00004479"/>
    </source>
</evidence>
<feature type="compositionally biased region" description="Acidic residues" evidence="12">
    <location>
        <begin position="395"/>
        <end position="413"/>
    </location>
</feature>
<organism evidence="15">
    <name type="scientific">Noccaea caerulescens</name>
    <name type="common">Alpine penny-cress</name>
    <name type="synonym">Thlaspi caerulescens</name>
    <dbReference type="NCBI Taxonomy" id="107243"/>
    <lineage>
        <taxon>Eukaryota</taxon>
        <taxon>Viridiplantae</taxon>
        <taxon>Streptophyta</taxon>
        <taxon>Embryophyta</taxon>
        <taxon>Tracheophyta</taxon>
        <taxon>Spermatophyta</taxon>
        <taxon>Magnoliopsida</taxon>
        <taxon>eudicotyledons</taxon>
        <taxon>Gunneridae</taxon>
        <taxon>Pentapetalae</taxon>
        <taxon>rosids</taxon>
        <taxon>malvids</taxon>
        <taxon>Brassicales</taxon>
        <taxon>Brassicaceae</taxon>
        <taxon>Coluteocarpeae</taxon>
        <taxon>Noccaea</taxon>
    </lineage>
</organism>
<name>A0A1J3E5P0_NOCCA</name>
<proteinExistence type="predicted"/>
<keyword evidence="3 13" id="KW-0812">Transmembrane</keyword>
<dbReference type="GO" id="GO:0016020">
    <property type="term" value="C:membrane"/>
    <property type="evidence" value="ECO:0007669"/>
    <property type="project" value="UniProtKB-SubCell"/>
</dbReference>
<dbReference type="Gene3D" id="3.30.200.20">
    <property type="entry name" value="Phosphorylase Kinase, domain 1"/>
    <property type="match status" value="1"/>
</dbReference>
<evidence type="ECO:0000256" key="5">
    <source>
        <dbReference type="ARBA" id="ARBA00022737"/>
    </source>
</evidence>
<keyword evidence="2" id="KW-0433">Leucine-rich repeat</keyword>
<keyword evidence="8 13" id="KW-1133">Transmembrane helix</keyword>
<evidence type="ECO:0000256" key="6">
    <source>
        <dbReference type="ARBA" id="ARBA00022741"/>
    </source>
</evidence>
<feature type="region of interest" description="Disordered" evidence="12">
    <location>
        <begin position="395"/>
        <end position="429"/>
    </location>
</feature>
<dbReference type="InterPro" id="IPR001611">
    <property type="entry name" value="Leu-rich_rpt"/>
</dbReference>
<keyword evidence="15" id="KW-0808">Transferase</keyword>
<dbReference type="Pfam" id="PF00069">
    <property type="entry name" value="Pkinase"/>
    <property type="match status" value="1"/>
</dbReference>
<feature type="region of interest" description="Disordered" evidence="12">
    <location>
        <begin position="279"/>
        <end position="307"/>
    </location>
</feature>
<evidence type="ECO:0000256" key="3">
    <source>
        <dbReference type="ARBA" id="ARBA00022692"/>
    </source>
</evidence>
<comment type="subcellular location">
    <subcellularLocation>
        <location evidence="1">Membrane</location>
        <topology evidence="1">Single-pass type I membrane protein</topology>
    </subcellularLocation>
</comment>
<dbReference type="PANTHER" id="PTHR48007">
    <property type="entry name" value="LEUCINE-RICH REPEAT RECEPTOR-LIKE PROTEIN KINASE PXC1"/>
    <property type="match status" value="1"/>
</dbReference>
<evidence type="ECO:0000259" key="14">
    <source>
        <dbReference type="PROSITE" id="PS50011"/>
    </source>
</evidence>
<keyword evidence="5" id="KW-0677">Repeat</keyword>
<gene>
    <name evidence="15" type="ORF">GA_TR20537_c0_g1_i1_g.68305</name>
</gene>
<keyword evidence="6" id="KW-0547">Nucleotide-binding</keyword>
<feature type="transmembrane region" description="Helical" evidence="13">
    <location>
        <begin position="332"/>
        <end position="356"/>
    </location>
</feature>
<dbReference type="InterPro" id="IPR013210">
    <property type="entry name" value="LRR_N_plant-typ"/>
</dbReference>
<evidence type="ECO:0000313" key="15">
    <source>
        <dbReference type="EMBL" id="JAU26743.1"/>
    </source>
</evidence>
<feature type="compositionally biased region" description="Pro residues" evidence="12">
    <location>
        <begin position="292"/>
        <end position="302"/>
    </location>
</feature>